<dbReference type="AlphaFoldDB" id="A0A518FZX0"/>
<keyword evidence="3" id="KW-1185">Reference proteome</keyword>
<feature type="transmembrane region" description="Helical" evidence="1">
    <location>
        <begin position="69"/>
        <end position="89"/>
    </location>
</feature>
<sequence>MFTIHFAIASIPIAVYLMMIGGLRMRSRPMVTTGWRDTLTLGIAVCGLVIIGPMQLFFPAQAAMRWHGWVWFMMLGLYILGLVMFLLSCRPRLISYGMNHQQFRDTLESAAKQVDSDATWLGEVLTLPNSNIQLASEPAGSGRVHQVVHVGLLDNLQDWLKLERAFVSAGTAVVCPRSAAGFPFVLAGMLLLLSAVFPLLSDPTTAHAQLIEFLNR</sequence>
<protein>
    <submittedName>
        <fullName evidence="2">Uncharacterized protein</fullName>
    </submittedName>
</protein>
<dbReference type="RefSeq" id="WP_145072633.1">
    <property type="nucleotide sequence ID" value="NZ_CP036298.1"/>
</dbReference>
<name>A0A518FZX0_9BACT</name>
<reference evidence="2 3" key="1">
    <citation type="submission" date="2019-02" db="EMBL/GenBank/DDBJ databases">
        <title>Deep-cultivation of Planctomycetes and their phenomic and genomic characterization uncovers novel biology.</title>
        <authorList>
            <person name="Wiegand S."/>
            <person name="Jogler M."/>
            <person name="Boedeker C."/>
            <person name="Pinto D."/>
            <person name="Vollmers J."/>
            <person name="Rivas-Marin E."/>
            <person name="Kohn T."/>
            <person name="Peeters S.H."/>
            <person name="Heuer A."/>
            <person name="Rast P."/>
            <person name="Oberbeckmann S."/>
            <person name="Bunk B."/>
            <person name="Jeske O."/>
            <person name="Meyerdierks A."/>
            <person name="Storesund J.E."/>
            <person name="Kallscheuer N."/>
            <person name="Luecker S."/>
            <person name="Lage O.M."/>
            <person name="Pohl T."/>
            <person name="Merkel B.J."/>
            <person name="Hornburger P."/>
            <person name="Mueller R.-W."/>
            <person name="Bruemmer F."/>
            <person name="Labrenz M."/>
            <person name="Spormann A.M."/>
            <person name="Op den Camp H."/>
            <person name="Overmann J."/>
            <person name="Amann R."/>
            <person name="Jetten M.S.M."/>
            <person name="Mascher T."/>
            <person name="Medema M.H."/>
            <person name="Devos D.P."/>
            <person name="Kaster A.-K."/>
            <person name="Ovreas L."/>
            <person name="Rohde M."/>
            <person name="Galperin M.Y."/>
            <person name="Jogler C."/>
        </authorList>
    </citation>
    <scope>NUCLEOTIDE SEQUENCE [LARGE SCALE GENOMIC DNA]</scope>
    <source>
        <strain evidence="2 3">Q31a</strain>
    </source>
</reference>
<accession>A0A518FZX0</accession>
<proteinExistence type="predicted"/>
<gene>
    <name evidence="2" type="ORF">Q31a_01720</name>
</gene>
<keyword evidence="1" id="KW-1133">Transmembrane helix</keyword>
<dbReference type="Proteomes" id="UP000318017">
    <property type="component" value="Chromosome"/>
</dbReference>
<evidence type="ECO:0000313" key="3">
    <source>
        <dbReference type="Proteomes" id="UP000318017"/>
    </source>
</evidence>
<dbReference type="KEGG" id="ahel:Q31a_01720"/>
<dbReference type="OrthoDB" id="265453at2"/>
<keyword evidence="1" id="KW-0472">Membrane</keyword>
<evidence type="ECO:0000313" key="2">
    <source>
        <dbReference type="EMBL" id="QDV21893.1"/>
    </source>
</evidence>
<feature type="transmembrane region" description="Helical" evidence="1">
    <location>
        <begin position="38"/>
        <end position="57"/>
    </location>
</feature>
<feature type="transmembrane region" description="Helical" evidence="1">
    <location>
        <begin position="180"/>
        <end position="200"/>
    </location>
</feature>
<feature type="transmembrane region" description="Helical" evidence="1">
    <location>
        <begin position="6"/>
        <end position="26"/>
    </location>
</feature>
<evidence type="ECO:0000256" key="1">
    <source>
        <dbReference type="SAM" id="Phobius"/>
    </source>
</evidence>
<organism evidence="2 3">
    <name type="scientific">Aureliella helgolandensis</name>
    <dbReference type="NCBI Taxonomy" id="2527968"/>
    <lineage>
        <taxon>Bacteria</taxon>
        <taxon>Pseudomonadati</taxon>
        <taxon>Planctomycetota</taxon>
        <taxon>Planctomycetia</taxon>
        <taxon>Pirellulales</taxon>
        <taxon>Pirellulaceae</taxon>
        <taxon>Aureliella</taxon>
    </lineage>
</organism>
<keyword evidence="1" id="KW-0812">Transmembrane</keyword>
<dbReference type="EMBL" id="CP036298">
    <property type="protein sequence ID" value="QDV21893.1"/>
    <property type="molecule type" value="Genomic_DNA"/>
</dbReference>